<dbReference type="InterPro" id="IPR001296">
    <property type="entry name" value="Glyco_trans_1"/>
</dbReference>
<protein>
    <submittedName>
        <fullName evidence="3">Glycosyl transferase family 1</fullName>
    </submittedName>
</protein>
<comment type="caution">
    <text evidence="3">The sequence shown here is derived from an EMBL/GenBank/DDBJ whole genome shotgun (WGS) entry which is preliminary data.</text>
</comment>
<name>A0A2W5KID5_9GAMM</name>
<feature type="domain" description="Glycosyltransferase subfamily 4-like N-terminal" evidence="2">
    <location>
        <begin position="15"/>
        <end position="180"/>
    </location>
</feature>
<evidence type="ECO:0000259" key="1">
    <source>
        <dbReference type="Pfam" id="PF00534"/>
    </source>
</evidence>
<gene>
    <name evidence="3" type="ORF">DI564_09320</name>
</gene>
<dbReference type="InterPro" id="IPR028098">
    <property type="entry name" value="Glyco_trans_4-like_N"/>
</dbReference>
<dbReference type="Pfam" id="PF00534">
    <property type="entry name" value="Glycos_transf_1"/>
    <property type="match status" value="1"/>
</dbReference>
<dbReference type="InterPro" id="IPR050194">
    <property type="entry name" value="Glycosyltransferase_grp1"/>
</dbReference>
<evidence type="ECO:0000259" key="2">
    <source>
        <dbReference type="Pfam" id="PF13579"/>
    </source>
</evidence>
<dbReference type="SUPFAM" id="SSF53756">
    <property type="entry name" value="UDP-Glycosyltransferase/glycogen phosphorylase"/>
    <property type="match status" value="1"/>
</dbReference>
<dbReference type="Proteomes" id="UP000249046">
    <property type="component" value="Unassembled WGS sequence"/>
</dbReference>
<proteinExistence type="predicted"/>
<keyword evidence="3" id="KW-0808">Transferase</keyword>
<dbReference type="EMBL" id="QFPO01000006">
    <property type="protein sequence ID" value="PZQ15514.1"/>
    <property type="molecule type" value="Genomic_DNA"/>
</dbReference>
<feature type="domain" description="Glycosyl transferase family 1" evidence="1">
    <location>
        <begin position="201"/>
        <end position="353"/>
    </location>
</feature>
<reference evidence="3 4" key="1">
    <citation type="submission" date="2017-08" db="EMBL/GenBank/DDBJ databases">
        <title>Infants hospitalized years apart are colonized by the same room-sourced microbial strains.</title>
        <authorList>
            <person name="Brooks B."/>
            <person name="Olm M.R."/>
            <person name="Firek B.A."/>
            <person name="Baker R."/>
            <person name="Thomas B.C."/>
            <person name="Morowitz M.J."/>
            <person name="Banfield J.F."/>
        </authorList>
    </citation>
    <scope>NUCLEOTIDE SEQUENCE [LARGE SCALE GENOMIC DNA]</scope>
    <source>
        <strain evidence="3">S2_005_003_R2_42</strain>
    </source>
</reference>
<evidence type="ECO:0000313" key="4">
    <source>
        <dbReference type="Proteomes" id="UP000249046"/>
    </source>
</evidence>
<dbReference type="PANTHER" id="PTHR45947:SF3">
    <property type="entry name" value="SULFOQUINOVOSYL TRANSFERASE SQD2"/>
    <property type="match status" value="1"/>
</dbReference>
<dbReference type="GO" id="GO:0016758">
    <property type="term" value="F:hexosyltransferase activity"/>
    <property type="evidence" value="ECO:0007669"/>
    <property type="project" value="TreeGrafter"/>
</dbReference>
<accession>A0A2W5KID5</accession>
<sequence>MRILHVGKYYAPQRGGIERCTQDLAEWAVAHGHAVAALVHQPAGVLRGAAERIGEVEVVRAGCIAAPLYTPLSPAFPLHLARLLDRFRPDLLHLHLPNPSAFWALTLPAARRLPWVAHWHAEVPTDTPDWRLRAAYRVYRPFEQALLARSAAIVTTSEAYAAASRALAPWRAKTRAIPLGIGEAVAAPAAPPDWPAGTGLRLLAVGRLSAYKGFDVLLEALARCADARLVLIGQGEEAPRLQALAARLGVVDRVRFAGAVDDAGLSAAYAAADLVVLPSLDRGEAFGMVLLEAMRAGRAVIASDVAGSGISSVVGSDAGMLAPPGDAAALAAAIAALAADPARRRALGEAGQARWRARFMLAHAADPFLALYAEALAAR</sequence>
<dbReference type="Pfam" id="PF13579">
    <property type="entry name" value="Glyco_trans_4_4"/>
    <property type="match status" value="1"/>
</dbReference>
<dbReference type="AlphaFoldDB" id="A0A2W5KID5"/>
<dbReference type="Gene3D" id="3.40.50.2000">
    <property type="entry name" value="Glycogen Phosphorylase B"/>
    <property type="match status" value="2"/>
</dbReference>
<organism evidence="3 4">
    <name type="scientific">Rhodanobacter denitrificans</name>
    <dbReference type="NCBI Taxonomy" id="666685"/>
    <lineage>
        <taxon>Bacteria</taxon>
        <taxon>Pseudomonadati</taxon>
        <taxon>Pseudomonadota</taxon>
        <taxon>Gammaproteobacteria</taxon>
        <taxon>Lysobacterales</taxon>
        <taxon>Rhodanobacteraceae</taxon>
        <taxon>Rhodanobacter</taxon>
    </lineage>
</organism>
<evidence type="ECO:0000313" key="3">
    <source>
        <dbReference type="EMBL" id="PZQ15514.1"/>
    </source>
</evidence>
<dbReference type="PANTHER" id="PTHR45947">
    <property type="entry name" value="SULFOQUINOVOSYL TRANSFERASE SQD2"/>
    <property type="match status" value="1"/>
</dbReference>